<evidence type="ECO:0000313" key="1">
    <source>
        <dbReference type="EMBL" id="PPU64151.1"/>
    </source>
</evidence>
<dbReference type="EMBL" id="MDEI01000036">
    <property type="protein sequence ID" value="PPU64151.1"/>
    <property type="molecule type" value="Genomic_DNA"/>
</dbReference>
<proteinExistence type="predicted"/>
<sequence length="71" mass="7953">MDAAKELTWTYLQRVLRGWAGKDPAAKPQIHRSVIEACKPRQPGSRSLEAVENIASHRKGSRARRPGTCAW</sequence>
<name>A0A2S7CRK2_9XANT</name>
<organism evidence="1 2">
    <name type="scientific">Xanthomonas pisi</name>
    <dbReference type="NCBI Taxonomy" id="56457"/>
    <lineage>
        <taxon>Bacteria</taxon>
        <taxon>Pseudomonadati</taxon>
        <taxon>Pseudomonadota</taxon>
        <taxon>Gammaproteobacteria</taxon>
        <taxon>Lysobacterales</taxon>
        <taxon>Lysobacteraceae</taxon>
        <taxon>Xanthomonas</taxon>
    </lineage>
</organism>
<comment type="caution">
    <text evidence="1">The sequence shown here is derived from an EMBL/GenBank/DDBJ whole genome shotgun (WGS) entry which is preliminary data.</text>
</comment>
<keyword evidence="2" id="KW-1185">Reference proteome</keyword>
<gene>
    <name evidence="1" type="ORF">XpiCFBP4643_22645</name>
</gene>
<evidence type="ECO:0000313" key="2">
    <source>
        <dbReference type="Proteomes" id="UP000238191"/>
    </source>
</evidence>
<reference evidence="2" key="1">
    <citation type="submission" date="2016-08" db="EMBL/GenBank/DDBJ databases">
        <authorList>
            <person name="Merda D."/>
            <person name="Briand M."/>
            <person name="Taghouti G."/>
            <person name="Carrere S."/>
            <person name="Gouzy J."/>
            <person name="Portier P."/>
            <person name="Jacques M.-A."/>
            <person name="Fischer-Le Saux M."/>
        </authorList>
    </citation>
    <scope>NUCLEOTIDE SEQUENCE [LARGE SCALE GENOMIC DNA]</scope>
    <source>
        <strain evidence="2">CFBP4643</strain>
    </source>
</reference>
<protein>
    <submittedName>
        <fullName evidence="1">Uncharacterized protein</fullName>
    </submittedName>
</protein>
<accession>A0A2S7CRK2</accession>
<dbReference type="Proteomes" id="UP000238191">
    <property type="component" value="Unassembled WGS sequence"/>
</dbReference>
<dbReference type="AlphaFoldDB" id="A0A2S7CRK2"/>